<comment type="caution">
    <text evidence="1">The sequence shown here is derived from an EMBL/GenBank/DDBJ whole genome shotgun (WGS) entry which is preliminary data.</text>
</comment>
<evidence type="ECO:0000313" key="2">
    <source>
        <dbReference type="Proteomes" id="UP000275321"/>
    </source>
</evidence>
<accession>A0A3R9AFC0</accession>
<organism evidence="1 2">
    <name type="scientific">Enterobacter cloacae</name>
    <dbReference type="NCBI Taxonomy" id="550"/>
    <lineage>
        <taxon>Bacteria</taxon>
        <taxon>Pseudomonadati</taxon>
        <taxon>Pseudomonadota</taxon>
        <taxon>Gammaproteobacteria</taxon>
        <taxon>Enterobacterales</taxon>
        <taxon>Enterobacteriaceae</taxon>
        <taxon>Enterobacter</taxon>
        <taxon>Enterobacter cloacae complex</taxon>
    </lineage>
</organism>
<dbReference type="RefSeq" id="WP_014832109.1">
    <property type="nucleotide sequence ID" value="NZ_CP045487.1"/>
</dbReference>
<dbReference type="EMBL" id="RHWT01000055">
    <property type="protein sequence ID" value="RSB25435.1"/>
    <property type="molecule type" value="Genomic_DNA"/>
</dbReference>
<gene>
    <name evidence="1" type="ORF">EGK68_24100</name>
</gene>
<dbReference type="Proteomes" id="UP000275321">
    <property type="component" value="Unassembled WGS sequence"/>
</dbReference>
<reference evidence="1 2" key="1">
    <citation type="submission" date="2018-10" db="EMBL/GenBank/DDBJ databases">
        <title>Transmission dynamics of multidrug resistant bacteria on intensive care unit surfaces.</title>
        <authorList>
            <person name="D'Souza A.W."/>
            <person name="Potter R.F."/>
            <person name="Wallace M."/>
            <person name="Shupe A."/>
            <person name="Patel S."/>
            <person name="Sun S."/>
            <person name="Gul D."/>
            <person name="Kwon J.H."/>
            <person name="Andleeb S."/>
            <person name="Burnham C.-A.D."/>
            <person name="Dantas G."/>
        </authorList>
    </citation>
    <scope>NUCLEOTIDE SEQUENCE [LARGE SCALE GENOMIC DNA]</scope>
    <source>
        <strain evidence="1 2">EC_073</strain>
    </source>
</reference>
<protein>
    <submittedName>
        <fullName evidence="1">Uncharacterized protein</fullName>
    </submittedName>
</protein>
<proteinExistence type="predicted"/>
<name>A0A3R9AFC0_ENTCL</name>
<dbReference type="AlphaFoldDB" id="A0A3R9AFC0"/>
<evidence type="ECO:0000313" key="1">
    <source>
        <dbReference type="EMBL" id="RSB25435.1"/>
    </source>
</evidence>
<sequence length="67" mass="7207">MIFPRQGCVAVVADTGAGRDDKGPIAAFQRQADGVNNPLVFFTTIDKMVKIMVKLAATRYVNVPPGE</sequence>